<dbReference type="PANTHER" id="PTHR11767">
    <property type="entry name" value="INWARD RECTIFIER POTASSIUM CHANNEL"/>
    <property type="match status" value="1"/>
</dbReference>
<evidence type="ECO:0000256" key="3">
    <source>
        <dbReference type="ARBA" id="ARBA00022538"/>
    </source>
</evidence>
<keyword evidence="6 11" id="KW-0630">Potassium</keyword>
<evidence type="ECO:0000256" key="12">
    <source>
        <dbReference type="SAM" id="MobiDB-lite"/>
    </source>
</evidence>
<keyword evidence="8 11" id="KW-0406">Ion transport</keyword>
<evidence type="ECO:0000259" key="14">
    <source>
        <dbReference type="Pfam" id="PF01007"/>
    </source>
</evidence>
<dbReference type="SUPFAM" id="SSF81296">
    <property type="entry name" value="E set domains"/>
    <property type="match status" value="1"/>
</dbReference>
<dbReference type="SUPFAM" id="SSF81324">
    <property type="entry name" value="Voltage-gated potassium channels"/>
    <property type="match status" value="1"/>
</dbReference>
<evidence type="ECO:0000313" key="17">
    <source>
        <dbReference type="Proteomes" id="UP001164746"/>
    </source>
</evidence>
<dbReference type="InterPro" id="IPR041647">
    <property type="entry name" value="IRK_C"/>
</dbReference>
<feature type="domain" description="Potassium channel inwardly rectifying transmembrane" evidence="14">
    <location>
        <begin position="1"/>
        <end position="113"/>
    </location>
</feature>
<evidence type="ECO:0000256" key="6">
    <source>
        <dbReference type="ARBA" id="ARBA00022958"/>
    </source>
</evidence>
<dbReference type="EMBL" id="CP111015">
    <property type="protein sequence ID" value="WAR03125.1"/>
    <property type="molecule type" value="Genomic_DNA"/>
</dbReference>
<dbReference type="InterPro" id="IPR013518">
    <property type="entry name" value="K_chnl_inward-rec_Kir_cyto"/>
</dbReference>
<accession>A0ABY7DZG1</accession>
<dbReference type="Proteomes" id="UP001164746">
    <property type="component" value="Chromosome 4"/>
</dbReference>
<keyword evidence="9 13" id="KW-0472">Membrane</keyword>
<dbReference type="PANTHER" id="PTHR11767:SF102">
    <property type="entry name" value="INWARDLY RECTIFYING POTASSIUM CHANNEL 1, ISOFORM F"/>
    <property type="match status" value="1"/>
</dbReference>
<proteinExistence type="inferred from homology"/>
<evidence type="ECO:0000256" key="8">
    <source>
        <dbReference type="ARBA" id="ARBA00023065"/>
    </source>
</evidence>
<dbReference type="InterPro" id="IPR016449">
    <property type="entry name" value="K_chnl_inward-rec_Kir"/>
</dbReference>
<feature type="transmembrane region" description="Helical" evidence="13">
    <location>
        <begin position="85"/>
        <end position="108"/>
    </location>
</feature>
<dbReference type="PRINTS" id="PR01320">
    <property type="entry name" value="KIRCHANNEL"/>
</dbReference>
<evidence type="ECO:0000256" key="4">
    <source>
        <dbReference type="ARBA" id="ARBA00022692"/>
    </source>
</evidence>
<evidence type="ECO:0000313" key="16">
    <source>
        <dbReference type="EMBL" id="WAR03125.1"/>
    </source>
</evidence>
<name>A0ABY7DZG1_MYAAR</name>
<comment type="similarity">
    <text evidence="11">Belongs to the inward rectifier-type potassium channel (TC 1.A.2.1) family.</text>
</comment>
<keyword evidence="5 11" id="KW-0851">Voltage-gated channel</keyword>
<keyword evidence="10 11" id="KW-0407">Ion channel</keyword>
<keyword evidence="3 11" id="KW-0633">Potassium transport</keyword>
<dbReference type="Pfam" id="PF17655">
    <property type="entry name" value="IRK_C"/>
    <property type="match status" value="1"/>
</dbReference>
<reference evidence="16" key="1">
    <citation type="submission" date="2022-11" db="EMBL/GenBank/DDBJ databases">
        <title>Centuries of genome instability and evolution in soft-shell clam transmissible cancer (bioRxiv).</title>
        <authorList>
            <person name="Hart S.F.M."/>
            <person name="Yonemitsu M.A."/>
            <person name="Giersch R.M."/>
            <person name="Beal B.F."/>
            <person name="Arriagada G."/>
            <person name="Davis B.W."/>
            <person name="Ostrander E.A."/>
            <person name="Goff S.P."/>
            <person name="Metzger M.J."/>
        </authorList>
    </citation>
    <scope>NUCLEOTIDE SEQUENCE</scope>
    <source>
        <strain evidence="16">MELC-2E11</strain>
        <tissue evidence="16">Siphon/mantle</tissue>
    </source>
</reference>
<keyword evidence="17" id="KW-1185">Reference proteome</keyword>
<dbReference type="InterPro" id="IPR014756">
    <property type="entry name" value="Ig_E-set"/>
</dbReference>
<protein>
    <submittedName>
        <fullName evidence="16">KCNJ6-like protein</fullName>
    </submittedName>
</protein>
<keyword evidence="2 11" id="KW-0813">Transport</keyword>
<evidence type="ECO:0000259" key="15">
    <source>
        <dbReference type="Pfam" id="PF17655"/>
    </source>
</evidence>
<evidence type="ECO:0000256" key="2">
    <source>
        <dbReference type="ARBA" id="ARBA00022448"/>
    </source>
</evidence>
<evidence type="ECO:0000256" key="7">
    <source>
        <dbReference type="ARBA" id="ARBA00022989"/>
    </source>
</evidence>
<dbReference type="Gene3D" id="1.10.287.70">
    <property type="match status" value="1"/>
</dbReference>
<sequence length="401" mass="46494">MVDLKWRYAFALFFNLYLITFFIFGVFWWFIAYNHGDFDHVNDPTWDLCVSSVTSFPRCLLFSIETQTTIGYGVAYPNTDCEGTLFMVFLQITVGILLDNILLGFIFVKFAQPKRRQKTIIFSKNACVNHHNGELSLQIRVGDIRKSHLLAAQVHGVLVRRHVTEEGVNYPIYLNNMKFTADDMDDTIVLMWPMVLTHKITEDSPFWDIKPADLTNEKYELIVFIEGTIETTGEFCQVRTSYTPKELLWGHRFDRIEEFDSGNARWEVDFAAFNDVVYTSNIRHSAKELAAFKDRKVLEDDEYDNDLKAFAHIQTRSLKTVSYDVGPELPVRNLTESRGKYFPVSKTDAESESDDTLTDNKLRKTDSVMSFQTADGEEEEGNSRRKPSSEWLIQSERQMQF</sequence>
<dbReference type="InterPro" id="IPR040445">
    <property type="entry name" value="Kir_TM"/>
</dbReference>
<feature type="transmembrane region" description="Helical" evidence="13">
    <location>
        <begin position="12"/>
        <end position="31"/>
    </location>
</feature>
<feature type="compositionally biased region" description="Polar residues" evidence="12">
    <location>
        <begin position="391"/>
        <end position="401"/>
    </location>
</feature>
<dbReference type="Pfam" id="PF01007">
    <property type="entry name" value="IRK"/>
    <property type="match status" value="1"/>
</dbReference>
<evidence type="ECO:0000256" key="13">
    <source>
        <dbReference type="SAM" id="Phobius"/>
    </source>
</evidence>
<evidence type="ECO:0000256" key="1">
    <source>
        <dbReference type="ARBA" id="ARBA00004141"/>
    </source>
</evidence>
<evidence type="ECO:0000256" key="9">
    <source>
        <dbReference type="ARBA" id="ARBA00023136"/>
    </source>
</evidence>
<organism evidence="16 17">
    <name type="scientific">Mya arenaria</name>
    <name type="common">Soft-shell clam</name>
    <dbReference type="NCBI Taxonomy" id="6604"/>
    <lineage>
        <taxon>Eukaryota</taxon>
        <taxon>Metazoa</taxon>
        <taxon>Spiralia</taxon>
        <taxon>Lophotrochozoa</taxon>
        <taxon>Mollusca</taxon>
        <taxon>Bivalvia</taxon>
        <taxon>Autobranchia</taxon>
        <taxon>Heteroconchia</taxon>
        <taxon>Euheterodonta</taxon>
        <taxon>Imparidentia</taxon>
        <taxon>Neoheterodontei</taxon>
        <taxon>Myida</taxon>
        <taxon>Myoidea</taxon>
        <taxon>Myidae</taxon>
        <taxon>Mya</taxon>
    </lineage>
</organism>
<feature type="domain" description="Inward rectifier potassium channel C-terminal" evidence="15">
    <location>
        <begin position="120"/>
        <end position="291"/>
    </location>
</feature>
<evidence type="ECO:0000256" key="11">
    <source>
        <dbReference type="RuleBase" id="RU003822"/>
    </source>
</evidence>
<dbReference type="Gene3D" id="2.60.40.1400">
    <property type="entry name" value="G protein-activated inward rectifier potassium channel 1"/>
    <property type="match status" value="1"/>
</dbReference>
<keyword evidence="7 13" id="KW-1133">Transmembrane helix</keyword>
<evidence type="ECO:0000256" key="5">
    <source>
        <dbReference type="ARBA" id="ARBA00022882"/>
    </source>
</evidence>
<comment type="subcellular location">
    <subcellularLocation>
        <location evidence="1 11">Membrane</location>
        <topology evidence="1 11">Multi-pass membrane protein</topology>
    </subcellularLocation>
</comment>
<feature type="region of interest" description="Disordered" evidence="12">
    <location>
        <begin position="343"/>
        <end position="401"/>
    </location>
</feature>
<evidence type="ECO:0000256" key="10">
    <source>
        <dbReference type="ARBA" id="ARBA00023303"/>
    </source>
</evidence>
<keyword evidence="4 11" id="KW-0812">Transmembrane</keyword>
<gene>
    <name evidence="16" type="ORF">MAR_009683</name>
</gene>